<name>A0A7D5R5Y8_9ARCH</name>
<feature type="transmembrane region" description="Helical" evidence="1">
    <location>
        <begin position="99"/>
        <end position="119"/>
    </location>
</feature>
<keyword evidence="1" id="KW-0812">Transmembrane</keyword>
<dbReference type="RefSeq" id="WP_179372312.1">
    <property type="nucleotide sequence ID" value="NZ_CP026995.1"/>
</dbReference>
<protein>
    <recommendedName>
        <fullName evidence="2">SHOCT domain-containing protein</fullName>
    </recommendedName>
</protein>
<keyword evidence="4" id="KW-1185">Reference proteome</keyword>
<gene>
    <name evidence="3" type="ORF">C5F50_03460</name>
</gene>
<feature type="transmembrane region" description="Helical" evidence="1">
    <location>
        <begin position="29"/>
        <end position="48"/>
    </location>
</feature>
<keyword evidence="1" id="KW-0472">Membrane</keyword>
<dbReference type="EMBL" id="CP026995">
    <property type="protein sequence ID" value="QLH06238.1"/>
    <property type="molecule type" value="Genomic_DNA"/>
</dbReference>
<proteinExistence type="predicted"/>
<keyword evidence="1" id="KW-1133">Transmembrane helix</keyword>
<feature type="domain" description="SHOCT" evidence="2">
    <location>
        <begin position="62"/>
        <end position="84"/>
    </location>
</feature>
<sequence>MSKPKDNNHESIFEILDGMMFQLSRTKKMFMVMILTVLIIPPIALLVMTSTLESPFHEQFEERLQERLASGDITEEEYQDMKHKFGEKRSNHFFRPPQLIIFVISLVWLGVGIRQWIVLSKWDKKYQQFKEKQEEIDKKFEDESNDE</sequence>
<dbReference type="AlphaFoldDB" id="A0A7D5R5Y8"/>
<dbReference type="Proteomes" id="UP000509478">
    <property type="component" value="Chromosome"/>
</dbReference>
<dbReference type="KEGG" id="nue:C5F50_03460"/>
<dbReference type="GeneID" id="56067095"/>
<reference evidence="3 4" key="1">
    <citation type="submission" date="2018-02" db="EMBL/GenBank/DDBJ databases">
        <title>Complete genome of Nitrosopumilus ureaphilus PS0.</title>
        <authorList>
            <person name="Qin W."/>
            <person name="Zheng Y."/>
            <person name="Stahl D.A."/>
        </authorList>
    </citation>
    <scope>NUCLEOTIDE SEQUENCE [LARGE SCALE GENOMIC DNA]</scope>
    <source>
        <strain evidence="3 4">PS0</strain>
    </source>
</reference>
<organism evidence="3 4">
    <name type="scientific">Nitrosopumilus ureiphilus</name>
    <dbReference type="NCBI Taxonomy" id="1470067"/>
    <lineage>
        <taxon>Archaea</taxon>
        <taxon>Nitrososphaerota</taxon>
        <taxon>Nitrososphaeria</taxon>
        <taxon>Nitrosopumilales</taxon>
        <taxon>Nitrosopumilaceae</taxon>
        <taxon>Nitrosopumilus</taxon>
    </lineage>
</organism>
<dbReference type="OrthoDB" id="11556at2157"/>
<evidence type="ECO:0000256" key="1">
    <source>
        <dbReference type="SAM" id="Phobius"/>
    </source>
</evidence>
<dbReference type="InterPro" id="IPR018649">
    <property type="entry name" value="SHOCT"/>
</dbReference>
<accession>A0A7D5R5Y8</accession>
<dbReference type="Pfam" id="PF09851">
    <property type="entry name" value="SHOCT"/>
    <property type="match status" value="1"/>
</dbReference>
<evidence type="ECO:0000313" key="4">
    <source>
        <dbReference type="Proteomes" id="UP000509478"/>
    </source>
</evidence>
<evidence type="ECO:0000313" key="3">
    <source>
        <dbReference type="EMBL" id="QLH06238.1"/>
    </source>
</evidence>
<evidence type="ECO:0000259" key="2">
    <source>
        <dbReference type="Pfam" id="PF09851"/>
    </source>
</evidence>